<sequence length="419" mass="46859">MHGLCKYRPTMNTSSLVLSITASVHIASRTARFLSFLSSRRNALSFHEALVFCSFDDVFSSSGFGPSSPRTGSCFSLSLQVSAAAYHRFISKRGLKGDERKAAVRNPSGTPPSGPSSKKDGVIESRCLPSNLEGSLKSARTQFDNHRESLTRGNGPLYPDQSQESGSLEHEQKVSTISRLDNFDMFDEEINDEDDEDFGNEDLDDKEYEDVADELMDLDGIEDHDGGEVNISHTAWGQEALLIAREVVREFGDNFSLYAFKASFENRIYVRLDKHSDRYGSPTMIEIESFSNIYGKRLEEARQDGDVPGNISLEVSSPGAERVIKVPDQLMRFKGLPMLVKYEEVSDTENARSHPVLKDCILELMSLDTESGKSVWKLANVRANREQAGKGRGLTKKQRECRMVLPLSSLRLVRLYMDI</sequence>
<reference evidence="3" key="1">
    <citation type="submission" date="2021-08" db="EMBL/GenBank/DDBJ databases">
        <title>WGS assembly of Ceratopteris richardii.</title>
        <authorList>
            <person name="Marchant D.B."/>
            <person name="Chen G."/>
            <person name="Jenkins J."/>
            <person name="Shu S."/>
            <person name="Leebens-Mack J."/>
            <person name="Grimwood J."/>
            <person name="Schmutz J."/>
            <person name="Soltis P."/>
            <person name="Soltis D."/>
            <person name="Chen Z.-H."/>
        </authorList>
    </citation>
    <scope>NUCLEOTIDE SEQUENCE</scope>
    <source>
        <strain evidence="3">Whitten #5841</strain>
        <tissue evidence="3">Leaf</tissue>
    </source>
</reference>
<dbReference type="InterPro" id="IPR057234">
    <property type="entry name" value="DUF7912"/>
</dbReference>
<dbReference type="EMBL" id="CM035433">
    <property type="protein sequence ID" value="KAH7294185.1"/>
    <property type="molecule type" value="Genomic_DNA"/>
</dbReference>
<dbReference type="Pfam" id="PF25498">
    <property type="entry name" value="DUF7912"/>
    <property type="match status" value="1"/>
</dbReference>
<feature type="region of interest" description="Disordered" evidence="1">
    <location>
        <begin position="97"/>
        <end position="123"/>
    </location>
</feature>
<dbReference type="PANTHER" id="PTHR34544">
    <property type="entry name" value="OSJNBA0006B20.18 PROTEIN"/>
    <property type="match status" value="1"/>
</dbReference>
<organism evidence="3 4">
    <name type="scientific">Ceratopteris richardii</name>
    <name type="common">Triangle waterfern</name>
    <dbReference type="NCBI Taxonomy" id="49495"/>
    <lineage>
        <taxon>Eukaryota</taxon>
        <taxon>Viridiplantae</taxon>
        <taxon>Streptophyta</taxon>
        <taxon>Embryophyta</taxon>
        <taxon>Tracheophyta</taxon>
        <taxon>Polypodiopsida</taxon>
        <taxon>Polypodiidae</taxon>
        <taxon>Polypodiales</taxon>
        <taxon>Pteridineae</taxon>
        <taxon>Pteridaceae</taxon>
        <taxon>Parkerioideae</taxon>
        <taxon>Ceratopteris</taxon>
    </lineage>
</organism>
<name>A0A8T2RF59_CERRI</name>
<evidence type="ECO:0000259" key="2">
    <source>
        <dbReference type="Pfam" id="PF25498"/>
    </source>
</evidence>
<comment type="caution">
    <text evidence="3">The sequence shown here is derived from an EMBL/GenBank/DDBJ whole genome shotgun (WGS) entry which is preliminary data.</text>
</comment>
<feature type="domain" description="DUF7912" evidence="2">
    <location>
        <begin position="323"/>
        <end position="416"/>
    </location>
</feature>
<proteinExistence type="predicted"/>
<dbReference type="OrthoDB" id="1100432at2759"/>
<dbReference type="Proteomes" id="UP000825935">
    <property type="component" value="Chromosome 28"/>
</dbReference>
<accession>A0A8T2RF59</accession>
<feature type="region of interest" description="Disordered" evidence="1">
    <location>
        <begin position="137"/>
        <end position="174"/>
    </location>
</feature>
<evidence type="ECO:0000256" key="1">
    <source>
        <dbReference type="SAM" id="MobiDB-lite"/>
    </source>
</evidence>
<protein>
    <recommendedName>
        <fullName evidence="2">DUF7912 domain-containing protein</fullName>
    </recommendedName>
</protein>
<dbReference type="AlphaFoldDB" id="A0A8T2RF59"/>
<evidence type="ECO:0000313" key="4">
    <source>
        <dbReference type="Proteomes" id="UP000825935"/>
    </source>
</evidence>
<dbReference type="PANTHER" id="PTHR34544:SF3">
    <property type="entry name" value="OS07G0155200 PROTEIN"/>
    <property type="match status" value="1"/>
</dbReference>
<evidence type="ECO:0000313" key="3">
    <source>
        <dbReference type="EMBL" id="KAH7294185.1"/>
    </source>
</evidence>
<gene>
    <name evidence="3" type="ORF">KP509_28G059800</name>
</gene>
<keyword evidence="4" id="KW-1185">Reference proteome</keyword>